<dbReference type="InterPro" id="IPR026444">
    <property type="entry name" value="Secre_tail"/>
</dbReference>
<accession>A0A7V0Z725</accession>
<comment type="caution">
    <text evidence="1">The sequence shown here is derived from an EMBL/GenBank/DDBJ whole genome shotgun (WGS) entry which is preliminary data.</text>
</comment>
<dbReference type="NCBIfam" id="TIGR04183">
    <property type="entry name" value="Por_Secre_tail"/>
    <property type="match status" value="1"/>
</dbReference>
<dbReference type="EMBL" id="DSKY01000021">
    <property type="protein sequence ID" value="HDY59749.1"/>
    <property type="molecule type" value="Genomic_DNA"/>
</dbReference>
<gene>
    <name evidence="1" type="ORF">ENP86_09400</name>
</gene>
<dbReference type="AlphaFoldDB" id="A0A7V0Z725"/>
<sequence>MAHLIVIPKKLIMSLDPVACDYRGWQVINIERQNLGQGIIPWPVYHIQTASQSPYNLGTTDINLIEIINPQGIEERNIGLTDKLLKILPNPFRKSTTLNLTLPNDSPVYIDLIDISGRTTENIFSGYLTKGAHHITYNKKGNIASGNYFFRIYYQGSTYLKKVTVLN</sequence>
<reference evidence="1" key="1">
    <citation type="journal article" date="2020" name="mSystems">
        <title>Genome- and Community-Level Interaction Insights into Carbon Utilization and Element Cycling Functions of Hydrothermarchaeota in Hydrothermal Sediment.</title>
        <authorList>
            <person name="Zhou Z."/>
            <person name="Liu Y."/>
            <person name="Xu W."/>
            <person name="Pan J."/>
            <person name="Luo Z.H."/>
            <person name="Li M."/>
        </authorList>
    </citation>
    <scope>NUCLEOTIDE SEQUENCE [LARGE SCALE GENOMIC DNA]</scope>
    <source>
        <strain evidence="1">SpSt-258</strain>
    </source>
</reference>
<protein>
    <submittedName>
        <fullName evidence="1">T9SS type A sorting domain-containing protein</fullName>
    </submittedName>
</protein>
<name>A0A7V0Z725_UNCW3</name>
<evidence type="ECO:0000313" key="1">
    <source>
        <dbReference type="EMBL" id="HDY59749.1"/>
    </source>
</evidence>
<organism evidence="1">
    <name type="scientific">candidate division WOR-3 bacterium</name>
    <dbReference type="NCBI Taxonomy" id="2052148"/>
    <lineage>
        <taxon>Bacteria</taxon>
        <taxon>Bacteria division WOR-3</taxon>
    </lineage>
</organism>
<proteinExistence type="predicted"/>